<proteinExistence type="predicted"/>
<dbReference type="STRING" id="109376.A0A0D3CH39"/>
<evidence type="ECO:0000313" key="1">
    <source>
        <dbReference type="EnsemblPlants" id="Bo5g094530.1"/>
    </source>
</evidence>
<dbReference type="EnsemblPlants" id="Bo5g094530.1">
    <property type="protein sequence ID" value="Bo5g094530.1"/>
    <property type="gene ID" value="Bo5g094530"/>
</dbReference>
<dbReference type="Proteomes" id="UP000032141">
    <property type="component" value="Chromosome C5"/>
</dbReference>
<accession>A0A0D3CH39</accession>
<reference evidence="1" key="2">
    <citation type="submission" date="2015-03" db="UniProtKB">
        <authorList>
            <consortium name="EnsemblPlants"/>
        </authorList>
    </citation>
    <scope>IDENTIFICATION</scope>
</reference>
<dbReference type="AlphaFoldDB" id="A0A0D3CH39"/>
<name>A0A0D3CH39_BRAOL</name>
<keyword evidence="2" id="KW-1185">Reference proteome</keyword>
<organism evidence="1 2">
    <name type="scientific">Brassica oleracea var. oleracea</name>
    <dbReference type="NCBI Taxonomy" id="109376"/>
    <lineage>
        <taxon>Eukaryota</taxon>
        <taxon>Viridiplantae</taxon>
        <taxon>Streptophyta</taxon>
        <taxon>Embryophyta</taxon>
        <taxon>Tracheophyta</taxon>
        <taxon>Spermatophyta</taxon>
        <taxon>Magnoliopsida</taxon>
        <taxon>eudicotyledons</taxon>
        <taxon>Gunneridae</taxon>
        <taxon>Pentapetalae</taxon>
        <taxon>rosids</taxon>
        <taxon>malvids</taxon>
        <taxon>Brassicales</taxon>
        <taxon>Brassicaceae</taxon>
        <taxon>Brassiceae</taxon>
        <taxon>Brassica</taxon>
    </lineage>
</organism>
<protein>
    <submittedName>
        <fullName evidence="1">Uncharacterized protein</fullName>
    </submittedName>
</protein>
<sequence length="109" mass="12210">MEDLRVSLQSARHSFLQTVTGCFDSSSLMTVLTHSATPSTFPHSLHLPFVQGGESTATKRVFKKYVFAEGEEDSGGEIDKFEVKLSRRKNWITEIDVSHSDGFVWVSID</sequence>
<reference evidence="1 2" key="1">
    <citation type="journal article" date="2014" name="Genome Biol.">
        <title>Transcriptome and methylome profiling reveals relics of genome dominance in the mesopolyploid Brassica oleracea.</title>
        <authorList>
            <person name="Parkin I.A."/>
            <person name="Koh C."/>
            <person name="Tang H."/>
            <person name="Robinson S.J."/>
            <person name="Kagale S."/>
            <person name="Clarke W.E."/>
            <person name="Town C.D."/>
            <person name="Nixon J."/>
            <person name="Krishnakumar V."/>
            <person name="Bidwell S.L."/>
            <person name="Denoeud F."/>
            <person name="Belcram H."/>
            <person name="Links M.G."/>
            <person name="Just J."/>
            <person name="Clarke C."/>
            <person name="Bender T."/>
            <person name="Huebert T."/>
            <person name="Mason A.S."/>
            <person name="Pires J.C."/>
            <person name="Barker G."/>
            <person name="Moore J."/>
            <person name="Walley P.G."/>
            <person name="Manoli S."/>
            <person name="Batley J."/>
            <person name="Edwards D."/>
            <person name="Nelson M.N."/>
            <person name="Wang X."/>
            <person name="Paterson A.H."/>
            <person name="King G."/>
            <person name="Bancroft I."/>
            <person name="Chalhoub B."/>
            <person name="Sharpe A.G."/>
        </authorList>
    </citation>
    <scope>NUCLEOTIDE SEQUENCE</scope>
    <source>
        <strain evidence="1 2">cv. TO1000</strain>
    </source>
</reference>
<evidence type="ECO:0000313" key="2">
    <source>
        <dbReference type="Proteomes" id="UP000032141"/>
    </source>
</evidence>
<dbReference type="HOGENOM" id="CLU_2187597_0_0_1"/>
<dbReference type="Gramene" id="Bo5g094530.1">
    <property type="protein sequence ID" value="Bo5g094530.1"/>
    <property type="gene ID" value="Bo5g094530"/>
</dbReference>